<sequence>MLLLLPLLPTIESCCTQADNNKHRDQRFDERIALLCIHDGSMTRREVNTRREFRFFGALRKKFTLLQQVASFQEPAPKTKIWVKKTDAQRRRL</sequence>
<protein>
    <submittedName>
        <fullName evidence="1">Uncharacterized protein</fullName>
    </submittedName>
</protein>
<accession>A0A645GDS3</accession>
<reference evidence="1" key="1">
    <citation type="submission" date="2019-08" db="EMBL/GenBank/DDBJ databases">
        <authorList>
            <person name="Kucharzyk K."/>
            <person name="Murdoch R.W."/>
            <person name="Higgins S."/>
            <person name="Loffler F."/>
        </authorList>
    </citation>
    <scope>NUCLEOTIDE SEQUENCE</scope>
</reference>
<evidence type="ECO:0000313" key="1">
    <source>
        <dbReference type="EMBL" id="MPN25048.1"/>
    </source>
</evidence>
<proteinExistence type="predicted"/>
<organism evidence="1">
    <name type="scientific">bioreactor metagenome</name>
    <dbReference type="NCBI Taxonomy" id="1076179"/>
    <lineage>
        <taxon>unclassified sequences</taxon>
        <taxon>metagenomes</taxon>
        <taxon>ecological metagenomes</taxon>
    </lineage>
</organism>
<name>A0A645GDS3_9ZZZZ</name>
<dbReference type="AlphaFoldDB" id="A0A645GDS3"/>
<gene>
    <name evidence="1" type="ORF">SDC9_172455</name>
</gene>
<dbReference type="EMBL" id="VSSQ01074087">
    <property type="protein sequence ID" value="MPN25048.1"/>
    <property type="molecule type" value="Genomic_DNA"/>
</dbReference>
<comment type="caution">
    <text evidence="1">The sequence shown here is derived from an EMBL/GenBank/DDBJ whole genome shotgun (WGS) entry which is preliminary data.</text>
</comment>